<accession>A0A136IR79</accession>
<evidence type="ECO:0000313" key="2">
    <source>
        <dbReference type="EMBL" id="KXJ87434.1"/>
    </source>
</evidence>
<gene>
    <name evidence="2" type="ORF">Micbo1qcDRAFT_178934</name>
</gene>
<dbReference type="Proteomes" id="UP000070501">
    <property type="component" value="Unassembled WGS sequence"/>
</dbReference>
<dbReference type="InParanoid" id="A0A136IR79"/>
<evidence type="ECO:0000256" key="1">
    <source>
        <dbReference type="SAM" id="MobiDB-lite"/>
    </source>
</evidence>
<keyword evidence="3" id="KW-1185">Reference proteome</keyword>
<proteinExistence type="predicted"/>
<evidence type="ECO:0000313" key="3">
    <source>
        <dbReference type="Proteomes" id="UP000070501"/>
    </source>
</evidence>
<reference evidence="3" key="1">
    <citation type="submission" date="2016-02" db="EMBL/GenBank/DDBJ databases">
        <title>Draft genome sequence of Microdochium bolleyi, a fungal endophyte of beachgrass.</title>
        <authorList>
            <consortium name="DOE Joint Genome Institute"/>
            <person name="David A.S."/>
            <person name="May G."/>
            <person name="Haridas S."/>
            <person name="Lim J."/>
            <person name="Wang M."/>
            <person name="Labutti K."/>
            <person name="Lipzen A."/>
            <person name="Barry K."/>
            <person name="Grigoriev I.V."/>
        </authorList>
    </citation>
    <scope>NUCLEOTIDE SEQUENCE [LARGE SCALE GENOMIC DNA]</scope>
    <source>
        <strain evidence="3">J235TASD1</strain>
    </source>
</reference>
<protein>
    <submittedName>
        <fullName evidence="2">Uncharacterized protein</fullName>
    </submittedName>
</protein>
<organism evidence="2 3">
    <name type="scientific">Microdochium bolleyi</name>
    <dbReference type="NCBI Taxonomy" id="196109"/>
    <lineage>
        <taxon>Eukaryota</taxon>
        <taxon>Fungi</taxon>
        <taxon>Dikarya</taxon>
        <taxon>Ascomycota</taxon>
        <taxon>Pezizomycotina</taxon>
        <taxon>Sordariomycetes</taxon>
        <taxon>Xylariomycetidae</taxon>
        <taxon>Xylariales</taxon>
        <taxon>Microdochiaceae</taxon>
        <taxon>Microdochium</taxon>
    </lineage>
</organism>
<dbReference type="OrthoDB" id="4773426at2759"/>
<name>A0A136IR79_9PEZI</name>
<feature type="region of interest" description="Disordered" evidence="1">
    <location>
        <begin position="137"/>
        <end position="158"/>
    </location>
</feature>
<dbReference type="EMBL" id="KQ964262">
    <property type="protein sequence ID" value="KXJ87434.1"/>
    <property type="molecule type" value="Genomic_DNA"/>
</dbReference>
<dbReference type="AlphaFoldDB" id="A0A136IR79"/>
<sequence length="214" mass="23832">MSTVLPQHRHKCEALALLIDENIVALQAMRNKFVLLRAATDISRYIFEGTEELVNIAVTSGTSVSTQLEGQAMFCGHTSTLKDIKERHDEQFTRQTRRLLAQLARFTNECQRLGNVTEGTWQFVPQDSMVLHVPDLSGVSSQQQQQQQPTGPMRTGDLAGISMDVSPPHHVRLAKAIAPDELQDIGRITLGDWIDAAMADARCPRGMHAEDMEE</sequence>